<dbReference type="Proteomes" id="UP001374803">
    <property type="component" value="Chromosome"/>
</dbReference>
<keyword evidence="3" id="KW-1185">Reference proteome</keyword>
<dbReference type="Pfam" id="PF05685">
    <property type="entry name" value="Uma2"/>
    <property type="match status" value="1"/>
</dbReference>
<dbReference type="PANTHER" id="PTHR34107">
    <property type="entry name" value="SLL0198 PROTEIN-RELATED"/>
    <property type="match status" value="1"/>
</dbReference>
<dbReference type="RefSeq" id="WP_394832866.1">
    <property type="nucleotide sequence ID" value="NZ_CP089929.1"/>
</dbReference>
<evidence type="ECO:0000313" key="2">
    <source>
        <dbReference type="EMBL" id="WXB03237.1"/>
    </source>
</evidence>
<dbReference type="InterPro" id="IPR012296">
    <property type="entry name" value="Nuclease_put_TT1808"/>
</dbReference>
<dbReference type="PANTHER" id="PTHR34107:SF4">
    <property type="entry name" value="SLL1222 PROTEIN"/>
    <property type="match status" value="1"/>
</dbReference>
<dbReference type="SUPFAM" id="SSF52980">
    <property type="entry name" value="Restriction endonuclease-like"/>
    <property type="match status" value="1"/>
</dbReference>
<reference evidence="2" key="1">
    <citation type="submission" date="2021-12" db="EMBL/GenBank/DDBJ databases">
        <title>Discovery of the Pendulisporaceae a myxobacterial family with distinct sporulation behavior and unique specialized metabolism.</title>
        <authorList>
            <person name="Garcia R."/>
            <person name="Popoff A."/>
            <person name="Bader C.D."/>
            <person name="Loehr J."/>
            <person name="Walesch S."/>
            <person name="Walt C."/>
            <person name="Boldt J."/>
            <person name="Bunk B."/>
            <person name="Haeckl F.J.F.P.J."/>
            <person name="Gunesch A.P."/>
            <person name="Birkelbach J."/>
            <person name="Nuebel U."/>
            <person name="Pietschmann T."/>
            <person name="Bach T."/>
            <person name="Mueller R."/>
        </authorList>
    </citation>
    <scope>NUCLEOTIDE SEQUENCE</scope>
    <source>
        <strain evidence="2">MSr11367</strain>
    </source>
</reference>
<dbReference type="InterPro" id="IPR011335">
    <property type="entry name" value="Restrct_endonuc-II-like"/>
</dbReference>
<evidence type="ECO:0000259" key="1">
    <source>
        <dbReference type="Pfam" id="PF05685"/>
    </source>
</evidence>
<protein>
    <submittedName>
        <fullName evidence="2">Uma2 family endonuclease</fullName>
    </submittedName>
</protein>
<keyword evidence="2" id="KW-0378">Hydrolase</keyword>
<accession>A0ABZ2L3L5</accession>
<keyword evidence="2" id="KW-0255">Endonuclease</keyword>
<evidence type="ECO:0000313" key="3">
    <source>
        <dbReference type="Proteomes" id="UP001374803"/>
    </source>
</evidence>
<sequence length="204" mass="22927">MAQPAVTIHAPPKRPMTIEEWADLPEDEPGELVDGYLEEEEVPDFIHETIVGWLIQVLRNWLVPRNGRVFGSEAKYRLTEHRGRKPDVAAYLPGSRLPGGRHGATRVPPDIAIEVVSPAARDRRRDRVEKTTEYAQFGIHYYWLIDPEARTLEILELGPDGRYVLALTAADGTVSTIPGCPELTLDLDSLWAEIDSLPEDEDEP</sequence>
<dbReference type="CDD" id="cd06260">
    <property type="entry name" value="DUF820-like"/>
    <property type="match status" value="1"/>
</dbReference>
<gene>
    <name evidence="2" type="ORF">LVJ94_40830</name>
</gene>
<dbReference type="EMBL" id="CP089983">
    <property type="protein sequence ID" value="WXB03237.1"/>
    <property type="molecule type" value="Genomic_DNA"/>
</dbReference>
<dbReference type="GO" id="GO:0004519">
    <property type="term" value="F:endonuclease activity"/>
    <property type="evidence" value="ECO:0007669"/>
    <property type="project" value="UniProtKB-KW"/>
</dbReference>
<dbReference type="Gene3D" id="3.90.1570.10">
    <property type="entry name" value="tt1808, chain A"/>
    <property type="match status" value="1"/>
</dbReference>
<name>A0ABZ2L3L5_9BACT</name>
<keyword evidence="2" id="KW-0540">Nuclease</keyword>
<organism evidence="2 3">
    <name type="scientific">Pendulispora rubella</name>
    <dbReference type="NCBI Taxonomy" id="2741070"/>
    <lineage>
        <taxon>Bacteria</taxon>
        <taxon>Pseudomonadati</taxon>
        <taxon>Myxococcota</taxon>
        <taxon>Myxococcia</taxon>
        <taxon>Myxococcales</taxon>
        <taxon>Sorangiineae</taxon>
        <taxon>Pendulisporaceae</taxon>
        <taxon>Pendulispora</taxon>
    </lineage>
</organism>
<feature type="domain" description="Putative restriction endonuclease" evidence="1">
    <location>
        <begin position="21"/>
        <end position="187"/>
    </location>
</feature>
<proteinExistence type="predicted"/>
<dbReference type="InterPro" id="IPR008538">
    <property type="entry name" value="Uma2"/>
</dbReference>